<gene>
    <name evidence="1" type="ORF">N8I77_009575</name>
</gene>
<dbReference type="AlphaFoldDB" id="A0AAD9SAF9"/>
<name>A0AAD9SAF9_PHOAM</name>
<dbReference type="EMBL" id="JAUJFL010000005">
    <property type="protein sequence ID" value="KAK2603092.1"/>
    <property type="molecule type" value="Genomic_DNA"/>
</dbReference>
<dbReference type="Proteomes" id="UP001265746">
    <property type="component" value="Unassembled WGS sequence"/>
</dbReference>
<keyword evidence="2" id="KW-1185">Reference proteome</keyword>
<evidence type="ECO:0000313" key="2">
    <source>
        <dbReference type="Proteomes" id="UP001265746"/>
    </source>
</evidence>
<sequence length="76" mass="8328">MMKKNTTLKKLKTAASLADKAKKIEAKNGGKAVKVKGGLIKGKEHVSAKTSDGKVVSVRMFDENNTWLDTGKTRFY</sequence>
<organism evidence="1 2">
    <name type="scientific">Phomopsis amygdali</name>
    <name type="common">Fusicoccum amygdali</name>
    <dbReference type="NCBI Taxonomy" id="1214568"/>
    <lineage>
        <taxon>Eukaryota</taxon>
        <taxon>Fungi</taxon>
        <taxon>Dikarya</taxon>
        <taxon>Ascomycota</taxon>
        <taxon>Pezizomycotina</taxon>
        <taxon>Sordariomycetes</taxon>
        <taxon>Sordariomycetidae</taxon>
        <taxon>Diaporthales</taxon>
        <taxon>Diaporthaceae</taxon>
        <taxon>Diaporthe</taxon>
    </lineage>
</organism>
<proteinExistence type="predicted"/>
<accession>A0AAD9SAF9</accession>
<comment type="caution">
    <text evidence="1">The sequence shown here is derived from an EMBL/GenBank/DDBJ whole genome shotgun (WGS) entry which is preliminary data.</text>
</comment>
<protein>
    <submittedName>
        <fullName evidence="1">Uncharacterized protein</fullName>
    </submittedName>
</protein>
<evidence type="ECO:0000313" key="1">
    <source>
        <dbReference type="EMBL" id="KAK2603092.1"/>
    </source>
</evidence>
<reference evidence="1" key="1">
    <citation type="submission" date="2023-06" db="EMBL/GenBank/DDBJ databases">
        <authorList>
            <person name="Noh H."/>
        </authorList>
    </citation>
    <scope>NUCLEOTIDE SEQUENCE</scope>
    <source>
        <strain evidence="1">DUCC20226</strain>
    </source>
</reference>